<comment type="caution">
    <text evidence="2">The sequence shown here is derived from an EMBL/GenBank/DDBJ whole genome shotgun (WGS) entry which is preliminary data.</text>
</comment>
<protein>
    <submittedName>
        <fullName evidence="2">Uncharacterized protein</fullName>
    </submittedName>
</protein>
<dbReference type="RefSeq" id="WP_165106874.1">
    <property type="nucleotide sequence ID" value="NZ_JAAKYA010000043.1"/>
</dbReference>
<reference evidence="2 3" key="1">
    <citation type="submission" date="2020-02" db="EMBL/GenBank/DDBJ databases">
        <title>Draft genome sequence of Limisphaera ngatamarikiensis NGM72.4T, a thermophilic Verrucomicrobia grouped in subdivision 3.</title>
        <authorList>
            <person name="Carere C.R."/>
            <person name="Steen J."/>
            <person name="Hugenholtz P."/>
            <person name="Stott M.B."/>
        </authorList>
    </citation>
    <scope>NUCLEOTIDE SEQUENCE [LARGE SCALE GENOMIC DNA]</scope>
    <source>
        <strain evidence="2 3">NGM72.4</strain>
    </source>
</reference>
<dbReference type="AlphaFoldDB" id="A0A6M1RNR4"/>
<proteinExistence type="predicted"/>
<evidence type="ECO:0000313" key="3">
    <source>
        <dbReference type="Proteomes" id="UP000477311"/>
    </source>
</evidence>
<organism evidence="2 3">
    <name type="scientific">Limisphaera ngatamarikiensis</name>
    <dbReference type="NCBI Taxonomy" id="1324935"/>
    <lineage>
        <taxon>Bacteria</taxon>
        <taxon>Pseudomonadati</taxon>
        <taxon>Verrucomicrobiota</taxon>
        <taxon>Verrucomicrobiia</taxon>
        <taxon>Limisphaerales</taxon>
        <taxon>Limisphaeraceae</taxon>
        <taxon>Limisphaera</taxon>
    </lineage>
</organism>
<dbReference type="EMBL" id="JAAKYA010000043">
    <property type="protein sequence ID" value="NGO39077.1"/>
    <property type="molecule type" value="Genomic_DNA"/>
</dbReference>
<accession>A0A6M1RNR4</accession>
<keyword evidence="3" id="KW-1185">Reference proteome</keyword>
<evidence type="ECO:0000313" key="2">
    <source>
        <dbReference type="EMBL" id="NGO39077.1"/>
    </source>
</evidence>
<feature type="region of interest" description="Disordered" evidence="1">
    <location>
        <begin position="116"/>
        <end position="155"/>
    </location>
</feature>
<feature type="region of interest" description="Disordered" evidence="1">
    <location>
        <begin position="55"/>
        <end position="75"/>
    </location>
</feature>
<sequence length="155" mass="17129">MDRKTGKKTQANLPSCPLQRVGRQVRHLRQRLDWPRVRRMVMWLEGLWGVRSSPGEQRLKARPQTGQPRGGRLAAGLDRAARRSVWRWRLSLDVVENLGFKVAEVLIGGIEEAGAPGVRRDGRAGGRQGRVFGGRAQPGACAGRATTARPGKPPR</sequence>
<gene>
    <name evidence="2" type="ORF">G4L39_06655</name>
</gene>
<dbReference type="Proteomes" id="UP000477311">
    <property type="component" value="Unassembled WGS sequence"/>
</dbReference>
<name>A0A6M1RNR4_9BACT</name>
<evidence type="ECO:0000256" key="1">
    <source>
        <dbReference type="SAM" id="MobiDB-lite"/>
    </source>
</evidence>